<protein>
    <submittedName>
        <fullName evidence="9">TolC family protein</fullName>
    </submittedName>
</protein>
<dbReference type="InterPro" id="IPR003423">
    <property type="entry name" value="OMP_efflux"/>
</dbReference>
<dbReference type="OrthoDB" id="5338266at2"/>
<name>A0A4U2Z691_9BACT</name>
<evidence type="ECO:0000313" key="10">
    <source>
        <dbReference type="Proteomes" id="UP000309561"/>
    </source>
</evidence>
<keyword evidence="4" id="KW-1134">Transmembrane beta strand</keyword>
<evidence type="ECO:0000313" key="9">
    <source>
        <dbReference type="EMBL" id="TKI69728.1"/>
    </source>
</evidence>
<organism evidence="9 10">
    <name type="scientific">Sulfurimonas crateris</name>
    <dbReference type="NCBI Taxonomy" id="2574727"/>
    <lineage>
        <taxon>Bacteria</taxon>
        <taxon>Pseudomonadati</taxon>
        <taxon>Campylobacterota</taxon>
        <taxon>Epsilonproteobacteria</taxon>
        <taxon>Campylobacterales</taxon>
        <taxon>Sulfurimonadaceae</taxon>
        <taxon>Sulfurimonas</taxon>
    </lineage>
</organism>
<dbReference type="GO" id="GO:1990281">
    <property type="term" value="C:efflux pump complex"/>
    <property type="evidence" value="ECO:0007669"/>
    <property type="project" value="TreeGrafter"/>
</dbReference>
<sequence>MIKLLFLMLPFLAAAESLQSILEYAYQNNNNIKSSKYIKESKLQEVESKKSGYLPTVDIGASYTNTSDRTVFQIKDVYAGYAKAEFDIYDGGARSALVQKAKDEFSSSLHDEESLKQELSLEIVGDFYTILTLQASLRAKEDAKKSLHEQLERVKQFRGAGLATEDDVERLRASYERALYEIESLSYELLERKSSLELKVGREIESFDDSHFKEVDISDIETKDAIKSLIYKERALKNSADAIESIYYPNIKAEDTYTVYEYGDIAEDHFAKIDRQNVFMLTLNMRIFDYSATKEQRDSLLLNAKALNEKIKYMSKEQKLRYGLSKERIKSAKVKIKSAKSSLVAASSAFKTINEKYSAGLVDYVIYLDALSAKTDATSLYESSLNDLQVAYAAYYFYSGRNLEEFIQ</sequence>
<feature type="signal peptide" evidence="8">
    <location>
        <begin position="1"/>
        <end position="15"/>
    </location>
</feature>
<reference evidence="9 10" key="1">
    <citation type="submission" date="2019-04" db="EMBL/GenBank/DDBJ databases">
        <title>Sulfurimonas crateris sp. nov. a facultative anaerobic sulfur-oxidizing chemolithautotrophic bacterium isolated from a terrestrial mud vulcano.</title>
        <authorList>
            <person name="Ratnikova N.M."/>
            <person name="Slobodkin A.I."/>
            <person name="Merkel A.Y."/>
            <person name="Novikov A."/>
            <person name="Bonch-Osmolovskaya E.A."/>
            <person name="Slobodkina G.B."/>
        </authorList>
    </citation>
    <scope>NUCLEOTIDE SEQUENCE [LARGE SCALE GENOMIC DNA]</scope>
    <source>
        <strain evidence="9 10">SN118</strain>
    </source>
</reference>
<keyword evidence="6" id="KW-0472">Membrane</keyword>
<dbReference type="Pfam" id="PF02321">
    <property type="entry name" value="OEP"/>
    <property type="match status" value="1"/>
</dbReference>
<keyword evidence="5" id="KW-0812">Transmembrane</keyword>
<dbReference type="InterPro" id="IPR051906">
    <property type="entry name" value="TolC-like"/>
</dbReference>
<dbReference type="AlphaFoldDB" id="A0A4U2Z691"/>
<accession>A0A4U2Z691</accession>
<comment type="caution">
    <text evidence="9">The sequence shown here is derived from an EMBL/GenBank/DDBJ whole genome shotgun (WGS) entry which is preliminary data.</text>
</comment>
<keyword evidence="8" id="KW-0732">Signal</keyword>
<evidence type="ECO:0000256" key="5">
    <source>
        <dbReference type="ARBA" id="ARBA00022692"/>
    </source>
</evidence>
<dbReference type="GO" id="GO:0009279">
    <property type="term" value="C:cell outer membrane"/>
    <property type="evidence" value="ECO:0007669"/>
    <property type="project" value="UniProtKB-SubCell"/>
</dbReference>
<evidence type="ECO:0000256" key="2">
    <source>
        <dbReference type="ARBA" id="ARBA00007613"/>
    </source>
</evidence>
<proteinExistence type="inferred from homology"/>
<feature type="chain" id="PRO_5020306700" evidence="8">
    <location>
        <begin position="16"/>
        <end position="408"/>
    </location>
</feature>
<comment type="subcellular location">
    <subcellularLocation>
        <location evidence="1">Cell outer membrane</location>
    </subcellularLocation>
</comment>
<dbReference type="SUPFAM" id="SSF56954">
    <property type="entry name" value="Outer membrane efflux proteins (OEP)"/>
    <property type="match status" value="1"/>
</dbReference>
<dbReference type="GO" id="GO:0015562">
    <property type="term" value="F:efflux transmembrane transporter activity"/>
    <property type="evidence" value="ECO:0007669"/>
    <property type="project" value="InterPro"/>
</dbReference>
<keyword evidence="10" id="KW-1185">Reference proteome</keyword>
<evidence type="ECO:0000256" key="4">
    <source>
        <dbReference type="ARBA" id="ARBA00022452"/>
    </source>
</evidence>
<keyword evidence="7" id="KW-0998">Cell outer membrane</keyword>
<keyword evidence="3" id="KW-0813">Transport</keyword>
<evidence type="ECO:0000256" key="7">
    <source>
        <dbReference type="ARBA" id="ARBA00023237"/>
    </source>
</evidence>
<evidence type="ECO:0000256" key="6">
    <source>
        <dbReference type="ARBA" id="ARBA00023136"/>
    </source>
</evidence>
<dbReference type="RefSeq" id="WP_137013560.1">
    <property type="nucleotide sequence ID" value="NZ_SZPX01000004.1"/>
</dbReference>
<dbReference type="GO" id="GO:0015288">
    <property type="term" value="F:porin activity"/>
    <property type="evidence" value="ECO:0007669"/>
    <property type="project" value="TreeGrafter"/>
</dbReference>
<evidence type="ECO:0000256" key="1">
    <source>
        <dbReference type="ARBA" id="ARBA00004442"/>
    </source>
</evidence>
<dbReference type="Proteomes" id="UP000309561">
    <property type="component" value="Unassembled WGS sequence"/>
</dbReference>
<comment type="similarity">
    <text evidence="2">Belongs to the outer membrane factor (OMF) (TC 1.B.17) family.</text>
</comment>
<evidence type="ECO:0000256" key="8">
    <source>
        <dbReference type="SAM" id="SignalP"/>
    </source>
</evidence>
<dbReference type="EMBL" id="SZPX01000004">
    <property type="protein sequence ID" value="TKI69728.1"/>
    <property type="molecule type" value="Genomic_DNA"/>
</dbReference>
<dbReference type="Gene3D" id="1.20.1600.10">
    <property type="entry name" value="Outer membrane efflux proteins (OEP)"/>
    <property type="match status" value="1"/>
</dbReference>
<dbReference type="PANTHER" id="PTHR30026:SF20">
    <property type="entry name" value="OUTER MEMBRANE PROTEIN TOLC"/>
    <property type="match status" value="1"/>
</dbReference>
<dbReference type="PANTHER" id="PTHR30026">
    <property type="entry name" value="OUTER MEMBRANE PROTEIN TOLC"/>
    <property type="match status" value="1"/>
</dbReference>
<evidence type="ECO:0000256" key="3">
    <source>
        <dbReference type="ARBA" id="ARBA00022448"/>
    </source>
</evidence>
<gene>
    <name evidence="9" type="ORF">FCU45_06625</name>
</gene>